<dbReference type="InterPro" id="IPR010131">
    <property type="entry name" value="MdtP/NodT-like"/>
</dbReference>
<reference evidence="1" key="1">
    <citation type="submission" date="2020-01" db="EMBL/GenBank/DDBJ databases">
        <authorList>
            <person name="Meier V. D."/>
            <person name="Meier V D."/>
        </authorList>
    </citation>
    <scope>NUCLEOTIDE SEQUENCE</scope>
    <source>
        <strain evidence="1">HLG_WM_MAG_01</strain>
    </source>
</reference>
<protein>
    <recommendedName>
        <fullName evidence="2">Heavy metal RND efflux outer membrane protein, CzcC family</fullName>
    </recommendedName>
</protein>
<evidence type="ECO:0000313" key="1">
    <source>
        <dbReference type="EMBL" id="CAA6815817.1"/>
    </source>
</evidence>
<gene>
    <name evidence="1" type="ORF">HELGO_WM14570</name>
</gene>
<dbReference type="Gene3D" id="1.20.1600.10">
    <property type="entry name" value="Outer membrane efflux proteins (OEP)"/>
    <property type="match status" value="1"/>
</dbReference>
<dbReference type="PANTHER" id="PTHR30203">
    <property type="entry name" value="OUTER MEMBRANE CATION EFFLUX PROTEIN"/>
    <property type="match status" value="1"/>
</dbReference>
<sequence>MRLIFFILFSVGLVQAQSIHQLIDQSIKKHPSLQTIQYRLSAMDERIEESQNFSNPDLSLTINDIQFDNPTDRGLEPMQYNAINVKQKFPWFGKLDARKTFTQAQKSVILDSYEAAKIALAEEIRITAYTIKELEERVRIVNRYKAVAKQNIDLYTAYASTETKSHTSSMSASLMLSKTKIRAERYKAILKSQKAKLKYLVQGNVSTVSDILQIKRPKSLGSYLSKLQNNPNYHMKLSEKNVADANKAIQDLSVTPDPYVKVGYFNRTEYPDYASVTVGISLPLYGSEKLNAEAARKEVLAAQSASLDYKYSLESEINIMYVKLTEAYQIYKIIQNESLPQLEHMFELSQSNIQNGGDLFAYTNLLEQKLALEEQRISIKAEYLRTQARLKSLTGEL</sequence>
<dbReference type="EMBL" id="CACVAS010000072">
    <property type="protein sequence ID" value="CAA6815817.1"/>
    <property type="molecule type" value="Genomic_DNA"/>
</dbReference>
<name>A0A6S6TH78_9BACT</name>
<evidence type="ECO:0008006" key="2">
    <source>
        <dbReference type="Google" id="ProtNLM"/>
    </source>
</evidence>
<dbReference type="SUPFAM" id="SSF56954">
    <property type="entry name" value="Outer membrane efflux proteins (OEP)"/>
    <property type="match status" value="1"/>
</dbReference>
<dbReference type="GO" id="GO:0015562">
    <property type="term" value="F:efflux transmembrane transporter activity"/>
    <property type="evidence" value="ECO:0007669"/>
    <property type="project" value="InterPro"/>
</dbReference>
<accession>A0A6S6TH78</accession>
<proteinExistence type="predicted"/>
<dbReference type="AlphaFoldDB" id="A0A6S6TH78"/>
<organism evidence="1">
    <name type="scientific">uncultured Sulfurovum sp</name>
    <dbReference type="NCBI Taxonomy" id="269237"/>
    <lineage>
        <taxon>Bacteria</taxon>
        <taxon>Pseudomonadati</taxon>
        <taxon>Campylobacterota</taxon>
        <taxon>Epsilonproteobacteria</taxon>
        <taxon>Campylobacterales</taxon>
        <taxon>Sulfurovaceae</taxon>
        <taxon>Sulfurovum</taxon>
        <taxon>environmental samples</taxon>
    </lineage>
</organism>
<dbReference type="PANTHER" id="PTHR30203:SF23">
    <property type="entry name" value="OUTER MEMBRANE EFFLUX PROTEIN"/>
    <property type="match status" value="1"/>
</dbReference>